<comment type="caution">
    <text evidence="7">The sequence shown here is derived from an EMBL/GenBank/DDBJ whole genome shotgun (WGS) entry which is preliminary data.</text>
</comment>
<protein>
    <recommendedName>
        <fullName evidence="3">protein-S-isoprenylcysteine alpha-carbonyl methylesterase</fullName>
        <ecNumber evidence="3">3.1.1.n2</ecNumber>
    </recommendedName>
</protein>
<evidence type="ECO:0000256" key="5">
    <source>
        <dbReference type="SAM" id="MobiDB-lite"/>
    </source>
</evidence>
<feature type="compositionally biased region" description="Low complexity" evidence="5">
    <location>
        <begin position="713"/>
        <end position="738"/>
    </location>
</feature>
<dbReference type="Pfam" id="PF20434">
    <property type="entry name" value="BD-FAE"/>
    <property type="match status" value="1"/>
</dbReference>
<gene>
    <name evidence="7" type="primary">PLEST003711</name>
    <name evidence="7" type="ORF">PLESTB_000655400</name>
</gene>
<evidence type="ECO:0000256" key="2">
    <source>
        <dbReference type="ARBA" id="ARBA00038028"/>
    </source>
</evidence>
<dbReference type="EC" id="3.1.1.n2" evidence="3"/>
<dbReference type="AlphaFoldDB" id="A0A9W6BIL1"/>
<feature type="compositionally biased region" description="Pro residues" evidence="5">
    <location>
        <begin position="43"/>
        <end position="54"/>
    </location>
</feature>
<reference evidence="7 8" key="1">
    <citation type="journal article" date="2023" name="Commun. Biol.">
        <title>Reorganization of the ancestral sex-determining regions during the evolution of trioecy in Pleodorina starrii.</title>
        <authorList>
            <person name="Takahashi K."/>
            <person name="Suzuki S."/>
            <person name="Kawai-Toyooka H."/>
            <person name="Yamamoto K."/>
            <person name="Hamaji T."/>
            <person name="Ootsuki R."/>
            <person name="Yamaguchi H."/>
            <person name="Kawachi M."/>
            <person name="Higashiyama T."/>
            <person name="Nozaki H."/>
        </authorList>
    </citation>
    <scope>NUCLEOTIDE SEQUENCE [LARGE SCALE GENOMIC DNA]</scope>
    <source>
        <strain evidence="7 8">NIES-4479</strain>
    </source>
</reference>
<dbReference type="InterPro" id="IPR049492">
    <property type="entry name" value="BD-FAE-like_dom"/>
</dbReference>
<dbReference type="PANTHER" id="PTHR48081:SF33">
    <property type="entry name" value="KYNURENINE FORMAMIDASE"/>
    <property type="match status" value="1"/>
</dbReference>
<sequence length="758" mass="78130">MLARPSACLALDHRTAYGRSSSVARRHRHSHRHHASAALSLPRPSPCPSSPSPPSLTLTLGACRARQPHYQRHRVVAMSFLSEALKGAKVDIESAGSDLLPRLARAARVARILGVELAAVVALAPYGAYAMSVYRRLSALPPPPPPTPPPAPAAAATLGAEPLPAAAEAAAAAATAALRQLPLGKYGVAVHRQVSYGPASRNTLDVYVPLPRQHQQQQQQQQQQGHQHQQAENQHQQQEQPQPLMPVVFFVHGGVWASGETWQYAPLATRLAQAGLVVVVPTYTLYPEALAGTMVEEVSAALSWTFNNAVRYGGDPARITAAGHSAGGHLVAWALLRRAAAAEAAAAATAATAPAKGAQAAAAAPPPPHGGNGDPQQENRQRNVYERGHVRRQYECEDEQPQGSAAHAGDARDTAAYLLGGGGASLPGAIHALRAVADAQLHPRPGVDISYDDGGGSAAAAAAAEAAAAAAAPAHAEVDVRMPALFVGMSAVYDIAKHYEFEKSRAVHELSMMKRAVGGPAGFAAASPSVILARAANAAAAAAGSSSPAADSHTHFTSFFTSFELLGDAIPARAGLNGTDDGAGAAVAGQVPLAAAAAPSPAFSLAAAARLPPFLVMGSCSDHMVPWHEGAELVLQLRRCGVPVRHLLYNHVGHGDFVMAWRPLDVRKEAPPASVSPPAAAAVGGGSVLHLEGLLPCARDFLRIATGRVQPFAPRSSGPSSSSSATSPTSSPLEDAAAATAAARLGELDGAMLARSRL</sequence>
<evidence type="ECO:0000256" key="3">
    <source>
        <dbReference type="ARBA" id="ARBA00038928"/>
    </source>
</evidence>
<dbReference type="EMBL" id="BRXU01000006">
    <property type="protein sequence ID" value="GLC52668.1"/>
    <property type="molecule type" value="Genomic_DNA"/>
</dbReference>
<comment type="catalytic activity">
    <reaction evidence="4">
        <text>[protein]-C-terminal S-[(2E,6E)-farnesyl]-L-cysteine methyl ester + H2O = [protein]-C-terminal S-[(2E,6E)-farnesyl]-L-cysteine + methanol + H(+)</text>
        <dbReference type="Rhea" id="RHEA:48520"/>
        <dbReference type="Rhea" id="RHEA-COMP:12125"/>
        <dbReference type="Rhea" id="RHEA-COMP:12126"/>
        <dbReference type="ChEBI" id="CHEBI:15377"/>
        <dbReference type="ChEBI" id="CHEBI:15378"/>
        <dbReference type="ChEBI" id="CHEBI:17790"/>
        <dbReference type="ChEBI" id="CHEBI:90510"/>
        <dbReference type="ChEBI" id="CHEBI:90511"/>
        <dbReference type="EC" id="3.1.1.n2"/>
    </reaction>
</comment>
<dbReference type="Gene3D" id="3.40.50.1820">
    <property type="entry name" value="alpha/beta hydrolase"/>
    <property type="match status" value="2"/>
</dbReference>
<dbReference type="InterPro" id="IPR029058">
    <property type="entry name" value="AB_hydrolase_fold"/>
</dbReference>
<proteinExistence type="inferred from homology"/>
<feature type="region of interest" description="Disordered" evidence="5">
    <location>
        <begin position="212"/>
        <end position="240"/>
    </location>
</feature>
<dbReference type="SUPFAM" id="SSF53474">
    <property type="entry name" value="alpha/beta-Hydrolases"/>
    <property type="match status" value="2"/>
</dbReference>
<feature type="region of interest" description="Disordered" evidence="5">
    <location>
        <begin position="19"/>
        <end position="54"/>
    </location>
</feature>
<dbReference type="GO" id="GO:0016787">
    <property type="term" value="F:hydrolase activity"/>
    <property type="evidence" value="ECO:0007669"/>
    <property type="project" value="UniProtKB-KW"/>
</dbReference>
<dbReference type="Proteomes" id="UP001165080">
    <property type="component" value="Unassembled WGS sequence"/>
</dbReference>
<organism evidence="7 8">
    <name type="scientific">Pleodorina starrii</name>
    <dbReference type="NCBI Taxonomy" id="330485"/>
    <lineage>
        <taxon>Eukaryota</taxon>
        <taxon>Viridiplantae</taxon>
        <taxon>Chlorophyta</taxon>
        <taxon>core chlorophytes</taxon>
        <taxon>Chlorophyceae</taxon>
        <taxon>CS clade</taxon>
        <taxon>Chlamydomonadales</taxon>
        <taxon>Volvocaceae</taxon>
        <taxon>Pleodorina</taxon>
    </lineage>
</organism>
<accession>A0A9W6BIL1</accession>
<comment type="similarity">
    <text evidence="2">Belongs to the AB hydrolase superfamily. Isoprenylcysteine methylesterase family.</text>
</comment>
<feature type="region of interest" description="Disordered" evidence="5">
    <location>
        <begin position="357"/>
        <end position="379"/>
    </location>
</feature>
<feature type="domain" description="BD-FAE-like" evidence="6">
    <location>
        <begin position="242"/>
        <end position="334"/>
    </location>
</feature>
<keyword evidence="1" id="KW-0378">Hydrolase</keyword>
<feature type="compositionally biased region" description="Low complexity" evidence="5">
    <location>
        <begin position="213"/>
        <end position="240"/>
    </location>
</feature>
<evidence type="ECO:0000256" key="1">
    <source>
        <dbReference type="ARBA" id="ARBA00022801"/>
    </source>
</evidence>
<dbReference type="PANTHER" id="PTHR48081">
    <property type="entry name" value="AB HYDROLASE SUPERFAMILY PROTEIN C4A8.06C"/>
    <property type="match status" value="1"/>
</dbReference>
<evidence type="ECO:0000313" key="8">
    <source>
        <dbReference type="Proteomes" id="UP001165080"/>
    </source>
</evidence>
<name>A0A9W6BIL1_9CHLO</name>
<feature type="region of interest" description="Disordered" evidence="5">
    <location>
        <begin position="712"/>
        <end position="738"/>
    </location>
</feature>
<keyword evidence="8" id="KW-1185">Reference proteome</keyword>
<evidence type="ECO:0000259" key="6">
    <source>
        <dbReference type="Pfam" id="PF20434"/>
    </source>
</evidence>
<dbReference type="InterPro" id="IPR050300">
    <property type="entry name" value="GDXG_lipolytic_enzyme"/>
</dbReference>
<evidence type="ECO:0000313" key="7">
    <source>
        <dbReference type="EMBL" id="GLC52668.1"/>
    </source>
</evidence>
<feature type="compositionally biased region" description="Basic residues" evidence="5">
    <location>
        <begin position="24"/>
        <end position="35"/>
    </location>
</feature>
<evidence type="ECO:0000256" key="4">
    <source>
        <dbReference type="ARBA" id="ARBA00049507"/>
    </source>
</evidence>